<dbReference type="GO" id="GO:0005634">
    <property type="term" value="C:nucleus"/>
    <property type="evidence" value="ECO:0007669"/>
    <property type="project" value="UniProtKB-SubCell"/>
</dbReference>
<dbReference type="OrthoDB" id="2017365at2759"/>
<keyword evidence="16" id="KW-1185">Reference proteome</keyword>
<evidence type="ECO:0000259" key="14">
    <source>
        <dbReference type="PROSITE" id="PS51977"/>
    </source>
</evidence>
<dbReference type="InterPro" id="IPR004102">
    <property type="entry name" value="Poly(ADP-ribose)pol_reg_dom"/>
</dbReference>
<dbReference type="Pfam" id="PF00023">
    <property type="entry name" value="Ank"/>
    <property type="match status" value="1"/>
</dbReference>
<evidence type="ECO:0000256" key="1">
    <source>
        <dbReference type="ARBA" id="ARBA00004123"/>
    </source>
</evidence>
<dbReference type="GO" id="GO:0003950">
    <property type="term" value="F:NAD+ poly-ADP-ribosyltransferase activity"/>
    <property type="evidence" value="ECO:0007669"/>
    <property type="project" value="UniProtKB-UniRule"/>
</dbReference>
<dbReference type="Pfam" id="PF05406">
    <property type="entry name" value="WGR"/>
    <property type="match status" value="1"/>
</dbReference>
<dbReference type="PROSITE" id="PS51977">
    <property type="entry name" value="WGR"/>
    <property type="match status" value="1"/>
</dbReference>
<dbReference type="Pfam" id="PF00644">
    <property type="entry name" value="PARP"/>
    <property type="match status" value="1"/>
</dbReference>
<keyword evidence="4" id="KW-0548">Nucleotidyltransferase</keyword>
<dbReference type="InParanoid" id="I7MGV0"/>
<dbReference type="Gene3D" id="1.25.40.20">
    <property type="entry name" value="Ankyrin repeat-containing domain"/>
    <property type="match status" value="7"/>
</dbReference>
<organism evidence="15 16">
    <name type="scientific">Tetrahymena thermophila (strain SB210)</name>
    <dbReference type="NCBI Taxonomy" id="312017"/>
    <lineage>
        <taxon>Eukaryota</taxon>
        <taxon>Sar</taxon>
        <taxon>Alveolata</taxon>
        <taxon>Ciliophora</taxon>
        <taxon>Intramacronucleata</taxon>
        <taxon>Oligohymenophorea</taxon>
        <taxon>Hymenostomatida</taxon>
        <taxon>Tetrahymenina</taxon>
        <taxon>Tetrahymenidae</taxon>
        <taxon>Tetrahymena</taxon>
    </lineage>
</organism>
<dbReference type="CDD" id="cd07997">
    <property type="entry name" value="WGR_PARP"/>
    <property type="match status" value="1"/>
</dbReference>
<dbReference type="Pfam" id="PF02877">
    <property type="entry name" value="PARP_reg"/>
    <property type="match status" value="1"/>
</dbReference>
<dbReference type="InterPro" id="IPR036616">
    <property type="entry name" value="Poly(ADP-ribose)pol_reg_dom_sf"/>
</dbReference>
<evidence type="ECO:0000256" key="8">
    <source>
        <dbReference type="ARBA" id="ARBA00023242"/>
    </source>
</evidence>
<keyword evidence="2 10" id="KW-0328">Glycosyltransferase</keyword>
<dbReference type="InterPro" id="IPR008893">
    <property type="entry name" value="WGR_domain"/>
</dbReference>
<feature type="repeat" description="ANK" evidence="9">
    <location>
        <begin position="1452"/>
        <end position="1484"/>
    </location>
</feature>
<keyword evidence="8" id="KW-0539">Nucleus</keyword>
<evidence type="ECO:0000313" key="15">
    <source>
        <dbReference type="EMBL" id="EAS02069.2"/>
    </source>
</evidence>
<feature type="repeat" description="ANK" evidence="9">
    <location>
        <begin position="1332"/>
        <end position="1367"/>
    </location>
</feature>
<proteinExistence type="predicted"/>
<dbReference type="SMART" id="SM00248">
    <property type="entry name" value="ANK"/>
    <property type="match status" value="24"/>
</dbReference>
<dbReference type="PANTHER" id="PTHR24198:SF165">
    <property type="entry name" value="ANKYRIN REPEAT-CONTAINING PROTEIN-RELATED"/>
    <property type="match status" value="1"/>
</dbReference>
<dbReference type="PROSITE" id="PS50088">
    <property type="entry name" value="ANK_REPEAT"/>
    <property type="match status" value="7"/>
</dbReference>
<gene>
    <name evidence="15" type="ORF">TTHERM_00502600</name>
</gene>
<evidence type="ECO:0000256" key="9">
    <source>
        <dbReference type="PROSITE-ProRule" id="PRU00023"/>
    </source>
</evidence>
<evidence type="ECO:0000256" key="10">
    <source>
        <dbReference type="RuleBase" id="RU362114"/>
    </source>
</evidence>
<feature type="repeat" description="ANK" evidence="9">
    <location>
        <begin position="1368"/>
        <end position="1406"/>
    </location>
</feature>
<dbReference type="SUPFAM" id="SSF56399">
    <property type="entry name" value="ADP-ribosylation"/>
    <property type="match status" value="1"/>
</dbReference>
<dbReference type="Proteomes" id="UP000009168">
    <property type="component" value="Unassembled WGS sequence"/>
</dbReference>
<feature type="region of interest" description="Disordered" evidence="11">
    <location>
        <begin position="105"/>
        <end position="341"/>
    </location>
</feature>
<feature type="compositionally biased region" description="Acidic residues" evidence="11">
    <location>
        <begin position="301"/>
        <end position="312"/>
    </location>
</feature>
<dbReference type="Gene3D" id="2.20.140.10">
    <property type="entry name" value="WGR domain"/>
    <property type="match status" value="1"/>
</dbReference>
<protein>
    <recommendedName>
        <fullName evidence="10">Poly [ADP-ribose] polymerase</fullName>
        <shortName evidence="10">PARP</shortName>
        <ecNumber evidence="10">2.4.2.-</ecNumber>
    </recommendedName>
</protein>
<keyword evidence="3 10" id="KW-0808">Transferase</keyword>
<feature type="compositionally biased region" description="Basic and acidic residues" evidence="11">
    <location>
        <begin position="137"/>
        <end position="146"/>
    </location>
</feature>
<feature type="repeat" description="ANK" evidence="9">
    <location>
        <begin position="695"/>
        <end position="719"/>
    </location>
</feature>
<feature type="compositionally biased region" description="Acidic residues" evidence="11">
    <location>
        <begin position="148"/>
        <end position="159"/>
    </location>
</feature>
<dbReference type="eggNOG" id="KOG0504">
    <property type="taxonomic scope" value="Eukaryota"/>
</dbReference>
<feature type="compositionally biased region" description="Basic and acidic residues" evidence="11">
    <location>
        <begin position="1196"/>
        <end position="1205"/>
    </location>
</feature>
<dbReference type="Gene3D" id="1.20.142.10">
    <property type="entry name" value="Poly(ADP-ribose) polymerase, regulatory domain"/>
    <property type="match status" value="1"/>
</dbReference>
<dbReference type="STRING" id="312017.I7MGV0"/>
<feature type="compositionally biased region" description="Basic residues" evidence="11">
    <location>
        <begin position="287"/>
        <end position="296"/>
    </location>
</feature>
<dbReference type="Pfam" id="PF12796">
    <property type="entry name" value="Ank_2"/>
    <property type="match status" value="6"/>
</dbReference>
<dbReference type="SUPFAM" id="SSF47587">
    <property type="entry name" value="Domain of poly(ADP-ribose) polymerase"/>
    <property type="match status" value="1"/>
</dbReference>
<dbReference type="SMART" id="SM00773">
    <property type="entry name" value="WGR"/>
    <property type="match status" value="1"/>
</dbReference>
<dbReference type="PROSITE" id="PS50297">
    <property type="entry name" value="ANK_REP_REGION"/>
    <property type="match status" value="7"/>
</dbReference>
<sequence length="2623" mass="299110">MADKGIFIYAVRDEDSMQGFILVASEVDIDVENSKAEKVGVYHIHSVKNKPYNYTVNKKLTNVRLDEFMSVVDEDLYEFNEKNRTLVFDKKGYDNLIGQLMDDLEEENDDDSSEEEEKKKKKPAPKAASARKTRSSKGSDKVKGSDSESYEAADEEDEEEKKRSRGRPKKNKSTEEITEDKDENSQEDQPKPKGKRGRPPSKDKAASVAVPKKQDKQDDKDGEENGEDQNGHEENGDEDKEEGEQKRVPGKRGRKPGKKTAETPAKKEAQQNIIHNRKPQVFLIQRPGKRGRKPAKKGSESEDNEDADDEQEEVSKKGAKKKVEKYKKGSHNPNIPDVVKTDETFEGDSQDINDVCCSFCTNRELLRAVYTGNSNLLKKLVQSKAKVSTLFAKRGPDADETTLEIILKNKDKKCLDVLINALNKKSEISLASNPECSLEEVYTGFNDRFAYGVPTRKVQMARGGKEGNNAFVADINSFVDTQSWNENERLIFSLLENETEVQFLEFLRGLKDENLTTSLLEKTYVAVRAGNRKTASYLMKQANKFGGYGFNNLHEQVLSLDDVSKLDEFKKVSITKKSTGVYSKNSYGFGGAQGIITPIHCAAINPNPEFIKKLLEISPEFTIPDDLMRKPVHYAATCEGPGPLSYLLKQGVDAREGDKKKITPLMLACQFGRAKNVEILLDANGKSNPDTRTREGYRAIHYAAHYGHLDCIKLMIEKGGVEVDSPGPKRMTPLHIATSRGHFEIVEYLLSKGAKVIVKDKFKRSAVIHATANGYLKILSLILKNGGPFNDPDSSGNYPVHYAAAYGFQACLDLLKQAGADFNPQNSWNLTPLSIAMAKGHFGMVKKLLNYPECDVNCTDVKGRTIISRATEKLNLNNLSQFEFILKEKKANPNMADLQGQSPLHYLCNLSKDDYVSKRQNEENAHHVTKKYEEEYEKIVQKATQILLDCGADINKLNTMEESPLTIAIKQQNFFILNILLKKGGLDFSHVNQIDQNILHTLNTLILEGPSGIDQFYNIFEEIKKDKNVNLKEYLNKVDYHGFSPLLMYVKIFSENASHYREQRVEELSQEIYSKKGGSAPNKKNPIKKQAPTRGPRVAKKAIRSAPAKSLIGFSNDGALVQLTEKELEKVQKQADEDLLQFEQKFQKLITFLVEKGSDVEAKVQKIKKYRSNMDVEDKSDNEEQQEQDEDDDENEGNKTLKDEMGNPIQNKKVKYIPEYNSCGEMNIFGLALSHLSLPYLKFIHEQYPQLVNNVDYLKRNHLHKFILKNDDEPATNVSHKVLEWLTTLKIDINQKDIIESTPLISAISQKKYKFAKTLINHKAQVDVKDIFGKTPLIMAINNIQSNNLEFVEYLLSNGASANFADNYGRTPLHHAINKADKGANASFDLENLLIKNKADINAADSLGRTPLHYCFVSLQDQQYSTLQYDPFETVSSLCNQSNIKIDVKDNLGKTPLHYAAQKNSTISVIYMIEKKANIDIEDANGNTPLAVAFRFKRSEITTTLIQNGANTSKFITINKNLKPNGEEEEEYKEPAKDHWGNPIKTRRRQNYSSYGSRYLFQYQNQYDGFGGDQNSNNSIIKKLLSEYHIEEDSYIELVKRSITKEQFKEKGLDNLVFQEFRVRGDLPLGKHSFFKASITFQWQGIAYLLLIKGNYNLFNALEDAIKIDLYQLSITLLFKYPEDETITQCNSEGQNLIHILCQRSPRDVNLQVKLFETLLNRGVDAKKLDNKKNLCLHFAFLHHQLTPKLLELGLDCNAYNDDQQTPFALAIQEDAKQALKIYTANYKPDYSKKFKAKLEGHQDYLQFTPLLIQFANKNKDLVLLNHLLANGSNINEVDNLGRNALYYAIYHNSHKLVKFVLQTKKFDVKHVDNQGKNAVHYVVNPVEFGSYENTEILELLHNAKIDFNVKDKDGNTAMFYALQQDSKKMAESLKKYGVEALKEKKLPQRAATSIVTDALFPDEEIDYEEDSKKFSEETTYDQYKEFFEQKNAGDKVYLDKYVAGNYKKKDNYVVLDDNNEPYNLLMTKVDLGGGFAKYVFYIMQVIHDKNSDVYILYTRWGHMGGMGQMQHTPFATKEAAVKEFSKIFYQKSGNDWTNRHNFKKQDKKYQLVIFEKGNDKKSFSLKPYDFERLNCSASQLEKPIQEFIKNISNAEIFKQAYRQFALSDQYLPITKLSKAALIEAQGILADIREEVIEIQKLRSKLTQGNNMQLLLEREESVLRYSNRYYELVPRAVSKWEPAQPLNHEHNISQEQRLVENLLDFEAAIKIIMGSYTKLQVMHPLDYCFNSLSIRMKQIQNEHPEYKMIQQYVSRTNHKATDPNSQFIRNVFAVERRGEAERIKQFSDHTKKLLWHGSGVQNLLSILNFGLRINGIHAQKSGSSLGDGIYFADLFSKASAYANNADVGVESRFLLLCEVAVGKEQQIKTNENFTKFANSNYQLMKGFNSVKLVGKSCPDEKKNLVLPNGTIVPIGPIIDFNENLKQKLQIEKSTKKSAKKSTKKPAQKIPARPIKKVVKATKYSSDEENSQDEESQIQVEEDELDIPEDEIQSDGDEEIEEEEDNFDEEQDEQNLLQNNFLYDVQHQGAKTPFNQLFTQYQNSEYVVYNSAQVRIRYLIEIRD</sequence>
<feature type="compositionally biased region" description="Acidic residues" evidence="11">
    <location>
        <begin position="176"/>
        <end position="186"/>
    </location>
</feature>
<feature type="region of interest" description="Disordered" evidence="11">
    <location>
        <begin position="1075"/>
        <end position="1097"/>
    </location>
</feature>
<evidence type="ECO:0000256" key="11">
    <source>
        <dbReference type="SAM" id="MobiDB-lite"/>
    </source>
</evidence>
<evidence type="ECO:0000256" key="6">
    <source>
        <dbReference type="ARBA" id="ARBA00023027"/>
    </source>
</evidence>
<keyword evidence="5" id="KW-0677">Repeat</keyword>
<feature type="domain" description="PARP alpha-helical" evidence="13">
    <location>
        <begin position="2138"/>
        <end position="2273"/>
    </location>
</feature>
<feature type="compositionally biased region" description="Basic residues" evidence="11">
    <location>
        <begin position="2495"/>
        <end position="2506"/>
    </location>
</feature>
<accession>I7MGV0</accession>
<dbReference type="InterPro" id="IPR012317">
    <property type="entry name" value="Poly(ADP-ribose)pol_cat_dom"/>
</dbReference>
<feature type="compositionally biased region" description="Acidic residues" evidence="11">
    <location>
        <begin position="1180"/>
        <end position="1195"/>
    </location>
</feature>
<dbReference type="SUPFAM" id="SSF48403">
    <property type="entry name" value="Ankyrin repeat"/>
    <property type="match status" value="4"/>
</dbReference>
<feature type="region of interest" description="Disordered" evidence="11">
    <location>
        <begin position="2491"/>
        <end position="2570"/>
    </location>
</feature>
<dbReference type="PROSITE" id="PS51059">
    <property type="entry name" value="PARP_CATALYTIC"/>
    <property type="match status" value="1"/>
</dbReference>
<dbReference type="GeneID" id="7827201"/>
<feature type="domain" description="PARP catalytic" evidence="12">
    <location>
        <begin position="2283"/>
        <end position="2501"/>
    </location>
</feature>
<feature type="compositionally biased region" description="Basic residues" evidence="11">
    <location>
        <begin position="248"/>
        <end position="258"/>
    </location>
</feature>
<feature type="compositionally biased region" description="Basic residues" evidence="11">
    <location>
        <begin position="119"/>
        <end position="135"/>
    </location>
</feature>
<dbReference type="SUPFAM" id="SSF142921">
    <property type="entry name" value="WGR domain-like"/>
    <property type="match status" value="1"/>
</dbReference>
<evidence type="ECO:0000256" key="5">
    <source>
        <dbReference type="ARBA" id="ARBA00022737"/>
    </source>
</evidence>
<evidence type="ECO:0000256" key="4">
    <source>
        <dbReference type="ARBA" id="ARBA00022695"/>
    </source>
</evidence>
<keyword evidence="6 10" id="KW-0520">NAD</keyword>
<dbReference type="PANTHER" id="PTHR24198">
    <property type="entry name" value="ANKYRIN REPEAT AND PROTEIN KINASE DOMAIN-CONTAINING PROTEIN"/>
    <property type="match status" value="1"/>
</dbReference>
<feature type="region of interest" description="Disordered" evidence="11">
    <location>
        <begin position="1174"/>
        <end position="1207"/>
    </location>
</feature>
<feature type="compositionally biased region" description="Basic and acidic residues" evidence="11">
    <location>
        <begin position="259"/>
        <end position="269"/>
    </location>
</feature>
<dbReference type="RefSeq" id="XP_001022314.2">
    <property type="nucleotide sequence ID" value="XM_001022314.2"/>
</dbReference>
<dbReference type="EC" id="2.4.2.-" evidence="10"/>
<dbReference type="eggNOG" id="KOG1037">
    <property type="taxonomic scope" value="Eukaryota"/>
</dbReference>
<dbReference type="KEGG" id="tet:TTHERM_00502600"/>
<feature type="compositionally biased region" description="Basic residues" evidence="11">
    <location>
        <begin position="317"/>
        <end position="330"/>
    </location>
</feature>
<evidence type="ECO:0000259" key="12">
    <source>
        <dbReference type="PROSITE" id="PS51059"/>
    </source>
</evidence>
<feature type="repeat" description="ANK" evidence="9">
    <location>
        <begin position="795"/>
        <end position="827"/>
    </location>
</feature>
<evidence type="ECO:0000256" key="7">
    <source>
        <dbReference type="ARBA" id="ARBA00023043"/>
    </source>
</evidence>
<evidence type="ECO:0000313" key="16">
    <source>
        <dbReference type="Proteomes" id="UP000009168"/>
    </source>
</evidence>
<dbReference type="InterPro" id="IPR002110">
    <property type="entry name" value="Ankyrin_rpt"/>
</dbReference>
<feature type="repeat" description="ANK" evidence="9">
    <location>
        <begin position="1485"/>
        <end position="1513"/>
    </location>
</feature>
<dbReference type="GO" id="GO:0016779">
    <property type="term" value="F:nucleotidyltransferase activity"/>
    <property type="evidence" value="ECO:0007669"/>
    <property type="project" value="UniProtKB-KW"/>
</dbReference>
<name>I7MGV0_TETTS</name>
<dbReference type="PROSITE" id="PS51060">
    <property type="entry name" value="PARP_ALPHA_HD"/>
    <property type="match status" value="1"/>
</dbReference>
<evidence type="ECO:0000259" key="13">
    <source>
        <dbReference type="PROSITE" id="PS51060"/>
    </source>
</evidence>
<dbReference type="EMBL" id="GG662548">
    <property type="protein sequence ID" value="EAS02069.2"/>
    <property type="molecule type" value="Genomic_DNA"/>
</dbReference>
<feature type="compositionally biased region" description="Acidic residues" evidence="11">
    <location>
        <begin position="105"/>
        <end position="115"/>
    </location>
</feature>
<comment type="subcellular location">
    <subcellularLocation>
        <location evidence="1">Nucleus</location>
    </subcellularLocation>
</comment>
<dbReference type="InterPro" id="IPR036770">
    <property type="entry name" value="Ankyrin_rpt-contain_sf"/>
</dbReference>
<dbReference type="Gene3D" id="3.90.228.10">
    <property type="match status" value="1"/>
</dbReference>
<keyword evidence="7 9" id="KW-0040">ANK repeat</keyword>
<dbReference type="InterPro" id="IPR036930">
    <property type="entry name" value="WGR_dom_sf"/>
</dbReference>
<feature type="compositionally biased region" description="Acidic residues" evidence="11">
    <location>
        <begin position="2526"/>
        <end position="2570"/>
    </location>
</feature>
<feature type="repeat" description="ANK" evidence="9">
    <location>
        <begin position="729"/>
        <end position="761"/>
    </location>
</feature>
<evidence type="ECO:0000256" key="3">
    <source>
        <dbReference type="ARBA" id="ARBA00022679"/>
    </source>
</evidence>
<evidence type="ECO:0000256" key="2">
    <source>
        <dbReference type="ARBA" id="ARBA00022676"/>
    </source>
</evidence>
<reference evidence="16" key="1">
    <citation type="journal article" date="2006" name="PLoS Biol.">
        <title>Macronuclear genome sequence of the ciliate Tetrahymena thermophila, a model eukaryote.</title>
        <authorList>
            <person name="Eisen J.A."/>
            <person name="Coyne R.S."/>
            <person name="Wu M."/>
            <person name="Wu D."/>
            <person name="Thiagarajan M."/>
            <person name="Wortman J.R."/>
            <person name="Badger J.H."/>
            <person name="Ren Q."/>
            <person name="Amedeo P."/>
            <person name="Jones K.M."/>
            <person name="Tallon L.J."/>
            <person name="Delcher A.L."/>
            <person name="Salzberg S.L."/>
            <person name="Silva J.C."/>
            <person name="Haas B.J."/>
            <person name="Majoros W.H."/>
            <person name="Farzad M."/>
            <person name="Carlton J.M."/>
            <person name="Smith R.K. Jr."/>
            <person name="Garg J."/>
            <person name="Pearlman R.E."/>
            <person name="Karrer K.M."/>
            <person name="Sun L."/>
            <person name="Manning G."/>
            <person name="Elde N.C."/>
            <person name="Turkewitz A.P."/>
            <person name="Asai D.J."/>
            <person name="Wilkes D.E."/>
            <person name="Wang Y."/>
            <person name="Cai H."/>
            <person name="Collins K."/>
            <person name="Stewart B.A."/>
            <person name="Lee S.R."/>
            <person name="Wilamowska K."/>
            <person name="Weinberg Z."/>
            <person name="Ruzzo W.L."/>
            <person name="Wloga D."/>
            <person name="Gaertig J."/>
            <person name="Frankel J."/>
            <person name="Tsao C.-C."/>
            <person name="Gorovsky M.A."/>
            <person name="Keeling P.J."/>
            <person name="Waller R.F."/>
            <person name="Patron N.J."/>
            <person name="Cherry J.M."/>
            <person name="Stover N.A."/>
            <person name="Krieger C.J."/>
            <person name="del Toro C."/>
            <person name="Ryder H.F."/>
            <person name="Williamson S.C."/>
            <person name="Barbeau R.A."/>
            <person name="Hamilton E.P."/>
            <person name="Orias E."/>
        </authorList>
    </citation>
    <scope>NUCLEOTIDE SEQUENCE [LARGE SCALE GENOMIC DNA]</scope>
    <source>
        <strain evidence="16">SB210</strain>
    </source>
</reference>
<feature type="domain" description="WGR" evidence="14">
    <location>
        <begin position="2012"/>
        <end position="2110"/>
    </location>
</feature>